<dbReference type="EMBL" id="CAJVQA010003626">
    <property type="protein sequence ID" value="CAG8579322.1"/>
    <property type="molecule type" value="Genomic_DNA"/>
</dbReference>
<dbReference type="PANTHER" id="PTHR45786:SF74">
    <property type="entry name" value="ATP-DEPENDENT DNA HELICASE"/>
    <property type="match status" value="1"/>
</dbReference>
<dbReference type="AlphaFoldDB" id="A0A9N9G3P8"/>
<keyword evidence="4" id="KW-1185">Reference proteome</keyword>
<dbReference type="PANTHER" id="PTHR45786">
    <property type="entry name" value="DNA BINDING PROTEIN-LIKE"/>
    <property type="match status" value="1"/>
</dbReference>
<evidence type="ECO:0000259" key="2">
    <source>
        <dbReference type="Pfam" id="PF14214"/>
    </source>
</evidence>
<feature type="domain" description="Helitron helicase-like" evidence="2">
    <location>
        <begin position="216"/>
        <end position="388"/>
    </location>
</feature>
<dbReference type="Proteomes" id="UP000789759">
    <property type="component" value="Unassembled WGS sequence"/>
</dbReference>
<organism evidence="3 4">
    <name type="scientific">Cetraspora pellucida</name>
    <dbReference type="NCBI Taxonomy" id="1433469"/>
    <lineage>
        <taxon>Eukaryota</taxon>
        <taxon>Fungi</taxon>
        <taxon>Fungi incertae sedis</taxon>
        <taxon>Mucoromycota</taxon>
        <taxon>Glomeromycotina</taxon>
        <taxon>Glomeromycetes</taxon>
        <taxon>Diversisporales</taxon>
        <taxon>Gigasporaceae</taxon>
        <taxon>Cetraspora</taxon>
    </lineage>
</organism>
<protein>
    <submittedName>
        <fullName evidence="3">24309_t:CDS:1</fullName>
    </submittedName>
</protein>
<proteinExistence type="predicted"/>
<reference evidence="3" key="1">
    <citation type="submission" date="2021-06" db="EMBL/GenBank/DDBJ databases">
        <authorList>
            <person name="Kallberg Y."/>
            <person name="Tangrot J."/>
            <person name="Rosling A."/>
        </authorList>
    </citation>
    <scope>NUCLEOTIDE SEQUENCE</scope>
    <source>
        <strain evidence="3">FL966</strain>
    </source>
</reference>
<feature type="non-terminal residue" evidence="3">
    <location>
        <position position="633"/>
    </location>
</feature>
<feature type="compositionally biased region" description="Polar residues" evidence="1">
    <location>
        <begin position="43"/>
        <end position="54"/>
    </location>
</feature>
<feature type="non-terminal residue" evidence="3">
    <location>
        <position position="1"/>
    </location>
</feature>
<evidence type="ECO:0000313" key="4">
    <source>
        <dbReference type="Proteomes" id="UP000789759"/>
    </source>
</evidence>
<dbReference type="Pfam" id="PF14214">
    <property type="entry name" value="Helitron_like_N"/>
    <property type="match status" value="1"/>
</dbReference>
<name>A0A9N9G3P8_9GLOM</name>
<gene>
    <name evidence="3" type="ORF">CPELLU_LOCUS6011</name>
</gene>
<dbReference type="InterPro" id="IPR025476">
    <property type="entry name" value="Helitron_helicase-like"/>
</dbReference>
<accession>A0A9N9G3P8</accession>
<comment type="caution">
    <text evidence="3">The sequence shown here is derived from an EMBL/GenBank/DDBJ whole genome shotgun (WGS) entry which is preliminary data.</text>
</comment>
<dbReference type="OrthoDB" id="2276331at2759"/>
<feature type="region of interest" description="Disordered" evidence="1">
    <location>
        <begin position="33"/>
        <end position="54"/>
    </location>
</feature>
<evidence type="ECO:0000313" key="3">
    <source>
        <dbReference type="EMBL" id="CAG8579322.1"/>
    </source>
</evidence>
<evidence type="ECO:0000256" key="1">
    <source>
        <dbReference type="SAM" id="MobiDB-lite"/>
    </source>
</evidence>
<sequence length="633" mass="72475">ETPEDRRRKKSRKLSAVKNYYKALNSLNTTTLNPIEDNEVHSPASTHSTTQAQLVQRRPRINYNLARSSIETFKPTVVCGKHSLTNCCCNGKVVLAPLGNAPESIIKLLTQNCTPKFLQIYIYDGSFEAKLRHRHNVFSFLDHDILTDIQHDLHMHNPFAQVFRNEVVVLLIENDANKNLHNSVSDPENDIDLADEDSDNELRQTQHRKHVTIRDYAAYRLHICSPVNGILHHASRLFHQYVVNQYAKIEQNRLLWQRMNLHAIRAELYQGLADAVADDFQDLTNIGRRIILPSSFTGGSRYMSQCYQDAIAIMREFGKPSLFITVICNPHWPEILAELYNNQTPNDRPDIIARVFHLKLKAILNDLINNKILGKVVAFVLVIEFQKRDKLQSPSNYDKIVSTEIPDPHCQPQLYETVTWCMMHRPCSSLAPNTLCMQNEICSKKYPKCFSDVTQNDKNGYPLYRRQDNGCTIQSKGSQQRGKSAISENPLIVSHALAEIEDHLRQCEKCLTDFPDLPIIQHNLLNINRQTWLFAEEMTFSQDELQRILEGISLLNDEQRAVYDAVITAAEQPNPSTNPLQVNNKQQWSHMPSDDNLRHVSGSITSEHTQVDENTVQPQQGVTNNVATTYNKK</sequence>